<accession>A0A367IXB0</accession>
<dbReference type="Proteomes" id="UP000252139">
    <property type="component" value="Unassembled WGS sequence"/>
</dbReference>
<organism evidence="1 2">
    <name type="scientific">Rhizopus azygosporus</name>
    <name type="common">Rhizopus microsporus var. azygosporus</name>
    <dbReference type="NCBI Taxonomy" id="86630"/>
    <lineage>
        <taxon>Eukaryota</taxon>
        <taxon>Fungi</taxon>
        <taxon>Fungi incertae sedis</taxon>
        <taxon>Mucoromycota</taxon>
        <taxon>Mucoromycotina</taxon>
        <taxon>Mucoromycetes</taxon>
        <taxon>Mucorales</taxon>
        <taxon>Mucorineae</taxon>
        <taxon>Rhizopodaceae</taxon>
        <taxon>Rhizopus</taxon>
    </lineage>
</organism>
<name>A0A367IXB0_RHIAZ</name>
<evidence type="ECO:0000313" key="2">
    <source>
        <dbReference type="Proteomes" id="UP000252139"/>
    </source>
</evidence>
<protein>
    <submittedName>
        <fullName evidence="1">Uncharacterized protein</fullName>
    </submittedName>
</protein>
<sequence length="80" mass="9060">MAIRTREQIPNVKHDRQNLVLILDKNALVDDDEVKEKWRLPTSGSVVLSKFMFGMINALGTNEFPALLLTFGNNTSPLYL</sequence>
<keyword evidence="2" id="KW-1185">Reference proteome</keyword>
<comment type="caution">
    <text evidence="1">The sequence shown here is derived from an EMBL/GenBank/DDBJ whole genome shotgun (WGS) entry which is preliminary data.</text>
</comment>
<dbReference type="EMBL" id="PJQL01003060">
    <property type="protein sequence ID" value="RCH82318.1"/>
    <property type="molecule type" value="Genomic_DNA"/>
</dbReference>
<gene>
    <name evidence="1" type="ORF">CU097_004112</name>
</gene>
<dbReference type="AlphaFoldDB" id="A0A367IXB0"/>
<proteinExistence type="predicted"/>
<reference evidence="1 2" key="1">
    <citation type="journal article" date="2018" name="G3 (Bethesda)">
        <title>Phylogenetic and Phylogenomic Definition of Rhizopus Species.</title>
        <authorList>
            <person name="Gryganskyi A.P."/>
            <person name="Golan J."/>
            <person name="Dolatabadi S."/>
            <person name="Mondo S."/>
            <person name="Robb S."/>
            <person name="Idnurm A."/>
            <person name="Muszewska A."/>
            <person name="Steczkiewicz K."/>
            <person name="Masonjones S."/>
            <person name="Liao H.L."/>
            <person name="Gajdeczka M.T."/>
            <person name="Anike F."/>
            <person name="Vuek A."/>
            <person name="Anishchenko I.M."/>
            <person name="Voigt K."/>
            <person name="de Hoog G.S."/>
            <person name="Smith M.E."/>
            <person name="Heitman J."/>
            <person name="Vilgalys R."/>
            <person name="Stajich J.E."/>
        </authorList>
    </citation>
    <scope>NUCLEOTIDE SEQUENCE [LARGE SCALE GENOMIC DNA]</scope>
    <source>
        <strain evidence="1 2">CBS 357.93</strain>
    </source>
</reference>
<evidence type="ECO:0000313" key="1">
    <source>
        <dbReference type="EMBL" id="RCH82318.1"/>
    </source>
</evidence>